<feature type="compositionally biased region" description="Low complexity" evidence="9">
    <location>
        <begin position="653"/>
        <end position="665"/>
    </location>
</feature>
<dbReference type="KEGG" id="nlo:107224986"/>
<dbReference type="GO" id="GO:0048813">
    <property type="term" value="P:dendrite morphogenesis"/>
    <property type="evidence" value="ECO:0007669"/>
    <property type="project" value="UniProtKB-ARBA"/>
</dbReference>
<dbReference type="Gene3D" id="3.30.710.10">
    <property type="entry name" value="Potassium Channel Kv1.1, Chain A"/>
    <property type="match status" value="1"/>
</dbReference>
<dbReference type="OrthoDB" id="6678352at2759"/>
<sequence>MVDSSGEYVLQWEGHASHVTERFSGLLARQSLVDITLICQEQRLRVHKLVLASCSLYFEEMLEQDLGQEPTVLFSDINFEVLKSMVEFMYCGETNISKQHLEPLLQAAIVFKVKELASIVKNVIGAKNINTDETSDCLEEFCEENANDLAEESDYSLFSDNDCRQTLTWNKIGVDIYPRNDTDESTDAAYLNDDNSSTHDTDARNSDQSQATLSFIDVARKNIEQTYPDVPSAVNPALKFDIHRISTADSVNADTNMFCNDKSGRQPVLYEQCCDFVNTDTTFDQCMDIPLPLSQSRIEEKCESIYQSMPEFQEFTRTVDKYLKVYTHKKRRNFSGRLENRLVKLTENSPELANNNCIDLKDEPSRNETELESEYILGLGPKIVENISDFTSSDTSEESVVSTASVDIDTTVNFNNKHARQMKEIFTNEQLDPTIFRSNSIQCPPTLRRSVRLSQHENDDSTNDKTLQDMERRRDMRKNSMTIKRRNKDSDYSESDENKASSLSSVAKCSDPRRSLRSNSKFIARRSKSHLSLSKDINRSEEKVIANGKLKPDKLQIIKPEPGEKFSNKFNTIATVSRVLWGDMSDCLENSENNIEDYMDYSPSKEIPFAVGLLPLRAALERMQATPDYQPRKTRSSVMLFRQEFNGVKRKSCGGSSADSNNGSAKRQNTQSPGDNLNSNTVCHVRITASHSQPVVRPRRKSLNEEVAVRTNIASRQ</sequence>
<evidence type="ECO:0000313" key="13">
    <source>
        <dbReference type="RefSeq" id="XP_015520769.2"/>
    </source>
</evidence>
<evidence type="ECO:0000256" key="2">
    <source>
        <dbReference type="ARBA" id="ARBA00022473"/>
    </source>
</evidence>
<evidence type="ECO:0000256" key="1">
    <source>
        <dbReference type="ARBA" id="ARBA00004123"/>
    </source>
</evidence>
<feature type="compositionally biased region" description="Basic and acidic residues" evidence="9">
    <location>
        <begin position="196"/>
        <end position="205"/>
    </location>
</feature>
<feature type="region of interest" description="Disordered" evidence="9">
    <location>
        <begin position="183"/>
        <end position="208"/>
    </location>
</feature>
<dbReference type="RefSeq" id="XP_015520761.2">
    <property type="nucleotide sequence ID" value="XM_015665275.2"/>
</dbReference>
<keyword evidence="11" id="KW-1185">Reference proteome</keyword>
<evidence type="ECO:0000256" key="5">
    <source>
        <dbReference type="ARBA" id="ARBA00023015"/>
    </source>
</evidence>
<keyword evidence="6" id="KW-0804">Transcription</keyword>
<dbReference type="PROSITE" id="PS50097">
    <property type="entry name" value="BTB"/>
    <property type="match status" value="1"/>
</dbReference>
<dbReference type="GO" id="GO:0005634">
    <property type="term" value="C:nucleus"/>
    <property type="evidence" value="ECO:0007669"/>
    <property type="project" value="UniProtKB-SubCell"/>
</dbReference>
<proteinExistence type="predicted"/>
<evidence type="ECO:0000256" key="8">
    <source>
        <dbReference type="ARBA" id="ARBA00037382"/>
    </source>
</evidence>
<dbReference type="AlphaFoldDB" id="A0A6J0C0K1"/>
<dbReference type="GeneID" id="107224986"/>
<feature type="compositionally biased region" description="Basic and acidic residues" evidence="9">
    <location>
        <begin position="454"/>
        <end position="478"/>
    </location>
</feature>
<feature type="compositionally biased region" description="Polar residues" evidence="9">
    <location>
        <begin position="666"/>
        <end position="680"/>
    </location>
</feature>
<evidence type="ECO:0000313" key="14">
    <source>
        <dbReference type="RefSeq" id="XP_046592205.1"/>
    </source>
</evidence>
<comment type="subcellular location">
    <subcellularLocation>
        <location evidence="1">Nucleus</location>
    </subcellularLocation>
</comment>
<evidence type="ECO:0000313" key="16">
    <source>
        <dbReference type="RefSeq" id="XP_046592207.1"/>
    </source>
</evidence>
<protein>
    <submittedName>
        <fullName evidence="12 13">Uncharacterized protein LOC107224986 isoform X1</fullName>
    </submittedName>
</protein>
<organism evidence="11 12">
    <name type="scientific">Neodiprion lecontei</name>
    <name type="common">Redheaded pine sawfly</name>
    <dbReference type="NCBI Taxonomy" id="441921"/>
    <lineage>
        <taxon>Eukaryota</taxon>
        <taxon>Metazoa</taxon>
        <taxon>Ecdysozoa</taxon>
        <taxon>Arthropoda</taxon>
        <taxon>Hexapoda</taxon>
        <taxon>Insecta</taxon>
        <taxon>Pterygota</taxon>
        <taxon>Neoptera</taxon>
        <taxon>Endopterygota</taxon>
        <taxon>Hymenoptera</taxon>
        <taxon>Tenthredinoidea</taxon>
        <taxon>Diprionidae</taxon>
        <taxon>Diprioninae</taxon>
        <taxon>Neodiprion</taxon>
    </lineage>
</organism>
<dbReference type="GO" id="GO:0045467">
    <property type="term" value="P:R7 cell development"/>
    <property type="evidence" value="ECO:0007669"/>
    <property type="project" value="UniProtKB-ARBA"/>
</dbReference>
<dbReference type="Proteomes" id="UP000829291">
    <property type="component" value="Chromosome 4"/>
</dbReference>
<keyword evidence="2" id="KW-0217">Developmental protein</keyword>
<evidence type="ECO:0000313" key="15">
    <source>
        <dbReference type="RefSeq" id="XP_046592206.1"/>
    </source>
</evidence>
<accession>A0A6J0C0K1</accession>
<feature type="region of interest" description="Disordered" evidence="9">
    <location>
        <begin position="650"/>
        <end position="680"/>
    </location>
</feature>
<evidence type="ECO:0000313" key="12">
    <source>
        <dbReference type="RefSeq" id="XP_015520761.2"/>
    </source>
</evidence>
<dbReference type="GO" id="GO:0007464">
    <property type="term" value="P:R3/R4 cell fate commitment"/>
    <property type="evidence" value="ECO:0007669"/>
    <property type="project" value="UniProtKB-ARBA"/>
</dbReference>
<dbReference type="RefSeq" id="XP_046592206.1">
    <property type="nucleotide sequence ID" value="XM_046736250.1"/>
</dbReference>
<name>A0A6J0C0K1_NEOLC</name>
<evidence type="ECO:0000256" key="9">
    <source>
        <dbReference type="SAM" id="MobiDB-lite"/>
    </source>
</evidence>
<dbReference type="InterPro" id="IPR051095">
    <property type="entry name" value="Dros_DevTransReg"/>
</dbReference>
<keyword evidence="5" id="KW-0805">Transcription regulation</keyword>
<feature type="region of interest" description="Disordered" evidence="9">
    <location>
        <begin position="449"/>
        <end position="522"/>
    </location>
</feature>
<dbReference type="GO" id="GO:0006357">
    <property type="term" value="P:regulation of transcription by RNA polymerase II"/>
    <property type="evidence" value="ECO:0007669"/>
    <property type="project" value="TreeGrafter"/>
</dbReference>
<dbReference type="GO" id="GO:0045476">
    <property type="term" value="P:nurse cell apoptotic process"/>
    <property type="evidence" value="ECO:0007669"/>
    <property type="project" value="UniProtKB-ARBA"/>
</dbReference>
<dbReference type="GO" id="GO:0016199">
    <property type="term" value="P:axon midline choice point recognition"/>
    <property type="evidence" value="ECO:0007669"/>
    <property type="project" value="UniProtKB-ARBA"/>
</dbReference>
<dbReference type="InterPro" id="IPR011333">
    <property type="entry name" value="SKP1/BTB/POZ_sf"/>
</dbReference>
<dbReference type="RefSeq" id="XP_046592205.1">
    <property type="nucleotide sequence ID" value="XM_046736249.1"/>
</dbReference>
<dbReference type="GO" id="GO:0007526">
    <property type="term" value="P:larval somatic muscle development"/>
    <property type="evidence" value="ECO:0007669"/>
    <property type="project" value="UniProtKB-ARBA"/>
</dbReference>
<evidence type="ECO:0000313" key="11">
    <source>
        <dbReference type="Proteomes" id="UP000829291"/>
    </source>
</evidence>
<keyword evidence="3" id="KW-0221">Differentiation</keyword>
<gene>
    <name evidence="12 13 14 15 16" type="primary">LOC107224986</name>
</gene>
<dbReference type="SUPFAM" id="SSF54695">
    <property type="entry name" value="POZ domain"/>
    <property type="match status" value="1"/>
</dbReference>
<evidence type="ECO:0000256" key="3">
    <source>
        <dbReference type="ARBA" id="ARBA00022782"/>
    </source>
</evidence>
<evidence type="ECO:0000256" key="4">
    <source>
        <dbReference type="ARBA" id="ARBA00022902"/>
    </source>
</evidence>
<dbReference type="GO" id="GO:0035167">
    <property type="term" value="P:larval lymph gland hemopoiesis"/>
    <property type="evidence" value="ECO:0007669"/>
    <property type="project" value="UniProtKB-ARBA"/>
</dbReference>
<dbReference type="RefSeq" id="XP_046592207.1">
    <property type="nucleotide sequence ID" value="XM_046736251.1"/>
</dbReference>
<dbReference type="GO" id="GO:0008406">
    <property type="term" value="P:gonad development"/>
    <property type="evidence" value="ECO:0007669"/>
    <property type="project" value="UniProtKB-ARBA"/>
</dbReference>
<dbReference type="InterPro" id="IPR000210">
    <property type="entry name" value="BTB/POZ_dom"/>
</dbReference>
<feature type="compositionally biased region" description="Basic and acidic residues" evidence="9">
    <location>
        <begin position="488"/>
        <end position="499"/>
    </location>
</feature>
<keyword evidence="4" id="KW-0524">Neurogenesis</keyword>
<dbReference type="PANTHER" id="PTHR23110:SF111">
    <property type="entry name" value="LONGITUDINALS LACKING PROTEIN, ISOFORMS F_I_K_T"/>
    <property type="match status" value="1"/>
</dbReference>
<evidence type="ECO:0000259" key="10">
    <source>
        <dbReference type="PROSITE" id="PS50097"/>
    </source>
</evidence>
<comment type="function">
    <text evidence="8">Putative transcription factor required for axon growth and guidance in the central and peripheral nervous systems. Repels CNS axons away from the midline by promoting the expression of the midline repellent sli and its receptor robo.</text>
</comment>
<reference evidence="12 13" key="1">
    <citation type="submission" date="2025-05" db="UniProtKB">
        <authorList>
            <consortium name="RefSeq"/>
        </authorList>
    </citation>
    <scope>IDENTIFICATION</scope>
    <source>
        <tissue evidence="12 13">Thorax and Abdomen</tissue>
    </source>
</reference>
<keyword evidence="7" id="KW-0539">Nucleus</keyword>
<feature type="domain" description="BTB" evidence="10">
    <location>
        <begin position="33"/>
        <end position="98"/>
    </location>
</feature>
<dbReference type="Pfam" id="PF00651">
    <property type="entry name" value="BTB"/>
    <property type="match status" value="1"/>
</dbReference>
<evidence type="ECO:0000256" key="7">
    <source>
        <dbReference type="ARBA" id="ARBA00023242"/>
    </source>
</evidence>
<evidence type="ECO:0000256" key="6">
    <source>
        <dbReference type="ARBA" id="ARBA00023163"/>
    </source>
</evidence>
<dbReference type="CDD" id="cd18315">
    <property type="entry name" value="BTB_POZ_BAB-like"/>
    <property type="match status" value="1"/>
</dbReference>
<dbReference type="PANTHER" id="PTHR23110">
    <property type="entry name" value="BTB DOMAIN TRANSCRIPTION FACTOR"/>
    <property type="match status" value="1"/>
</dbReference>
<dbReference type="SMART" id="SM00225">
    <property type="entry name" value="BTB"/>
    <property type="match status" value="1"/>
</dbReference>
<dbReference type="RefSeq" id="XP_015520769.2">
    <property type="nucleotide sequence ID" value="XM_015665283.2"/>
</dbReference>